<sequence length="196" mass="20531">MLGLVEQGLGQLLARAQAGDLDLDVLARRAAGQGDHLARQIHDPDRLAHLQQEQPGVMAVGALGAGGGGVQDQLGGLGDGHEIARHLLVGDRHRAATIDLRLEDRHDRPGGAKHIAEPHGREAGALAGLLGLDDRFREPLGGAHDIGGIDGLVRGDQHHLGGAAGAESEGELMVARHDSRRRSGKNRSPVTRCDQA</sequence>
<organism evidence="2">
    <name type="scientific">mine drainage metagenome</name>
    <dbReference type="NCBI Taxonomy" id="410659"/>
    <lineage>
        <taxon>unclassified sequences</taxon>
        <taxon>metagenomes</taxon>
        <taxon>ecological metagenomes</taxon>
    </lineage>
</organism>
<accession>A0A1J5QCL8</accession>
<evidence type="ECO:0000256" key="1">
    <source>
        <dbReference type="SAM" id="MobiDB-lite"/>
    </source>
</evidence>
<reference evidence="2" key="1">
    <citation type="submission" date="2016-10" db="EMBL/GenBank/DDBJ databases">
        <title>Sequence of Gallionella enrichment culture.</title>
        <authorList>
            <person name="Poehlein A."/>
            <person name="Muehling M."/>
            <person name="Daniel R."/>
        </authorList>
    </citation>
    <scope>NUCLEOTIDE SEQUENCE</scope>
</reference>
<name>A0A1J5QCL8_9ZZZZ</name>
<comment type="caution">
    <text evidence="2">The sequence shown here is derived from an EMBL/GenBank/DDBJ whole genome shotgun (WGS) entry which is preliminary data.</text>
</comment>
<feature type="region of interest" description="Disordered" evidence="1">
    <location>
        <begin position="160"/>
        <end position="196"/>
    </location>
</feature>
<dbReference type="EMBL" id="MLJW01002232">
    <property type="protein sequence ID" value="OIQ75235.1"/>
    <property type="molecule type" value="Genomic_DNA"/>
</dbReference>
<dbReference type="AlphaFoldDB" id="A0A1J5QCL8"/>
<gene>
    <name evidence="2" type="ORF">GALL_431020</name>
</gene>
<evidence type="ECO:0000313" key="2">
    <source>
        <dbReference type="EMBL" id="OIQ75235.1"/>
    </source>
</evidence>
<protein>
    <submittedName>
        <fullName evidence="2">Uncharacterized protein</fullName>
    </submittedName>
</protein>
<proteinExistence type="predicted"/>